<feature type="domain" description="N-acetyltransferase" evidence="3">
    <location>
        <begin position="10"/>
        <end position="179"/>
    </location>
</feature>
<gene>
    <name evidence="4" type="ORF">CNR29_10075</name>
</gene>
<dbReference type="GO" id="GO:0016747">
    <property type="term" value="F:acyltransferase activity, transferring groups other than amino-acyl groups"/>
    <property type="evidence" value="ECO:0007669"/>
    <property type="project" value="InterPro"/>
</dbReference>
<comment type="caution">
    <text evidence="4">The sequence shown here is derived from an EMBL/GenBank/DDBJ whole genome shotgun (WGS) entry which is preliminary data.</text>
</comment>
<protein>
    <submittedName>
        <fullName evidence="4">GNAT family N-acetyltransferase</fullName>
    </submittedName>
</protein>
<evidence type="ECO:0000259" key="3">
    <source>
        <dbReference type="PROSITE" id="PS51186"/>
    </source>
</evidence>
<dbReference type="InterPro" id="IPR016181">
    <property type="entry name" value="Acyl_CoA_acyltransferase"/>
</dbReference>
<evidence type="ECO:0000313" key="5">
    <source>
        <dbReference type="Proteomes" id="UP000217918"/>
    </source>
</evidence>
<sequence length="179" mass="20161">MSEECDLMATKLRTVTEADLPALQQLSRTTFSDTFGAVNTAADLAVYLERAYSLQQLARELAEPTSTFTFIYQDEQLAGYLKLNWGATQSEAQGADSLEIQRIYVLPAFKRQGLGRQLFQLARQTAEQLGKTAIWLGVWEHNDSARAFYQQMGFVVVGEHVFQLGHSTQHDLILRKTLV</sequence>
<dbReference type="SUPFAM" id="SSF55729">
    <property type="entry name" value="Acyl-CoA N-acyltransferases (Nat)"/>
    <property type="match status" value="1"/>
</dbReference>
<dbReference type="CDD" id="cd04301">
    <property type="entry name" value="NAT_SF"/>
    <property type="match status" value="1"/>
</dbReference>
<reference evidence="4 5" key="1">
    <citation type="submission" date="2017-09" db="EMBL/GenBank/DDBJ databases">
        <title>Genome sequence of Lactobacillus brevis D7.</title>
        <authorList>
            <person name="Kwon M.-S."/>
            <person name="Lim S.K."/>
            <person name="Choi H.-J."/>
        </authorList>
    </citation>
    <scope>NUCLEOTIDE SEQUENCE [LARGE SCALE GENOMIC DNA]</scope>
    <source>
        <strain evidence="4 5">D7</strain>
    </source>
</reference>
<evidence type="ECO:0000313" key="4">
    <source>
        <dbReference type="EMBL" id="PBQ24337.1"/>
    </source>
</evidence>
<dbReference type="Proteomes" id="UP000217918">
    <property type="component" value="Unassembled WGS sequence"/>
</dbReference>
<evidence type="ECO:0000256" key="1">
    <source>
        <dbReference type="ARBA" id="ARBA00022679"/>
    </source>
</evidence>
<dbReference type="PANTHER" id="PTHR43877">
    <property type="entry name" value="AMINOALKYLPHOSPHONATE N-ACETYLTRANSFERASE-RELATED-RELATED"/>
    <property type="match status" value="1"/>
</dbReference>
<proteinExistence type="predicted"/>
<keyword evidence="1 4" id="KW-0808">Transferase</keyword>
<keyword evidence="2" id="KW-0012">Acyltransferase</keyword>
<name>A0A2A3TZX4_LEVBR</name>
<dbReference type="Gene3D" id="3.40.630.30">
    <property type="match status" value="1"/>
</dbReference>
<dbReference type="InterPro" id="IPR000182">
    <property type="entry name" value="GNAT_dom"/>
</dbReference>
<evidence type="ECO:0000256" key="2">
    <source>
        <dbReference type="ARBA" id="ARBA00023315"/>
    </source>
</evidence>
<dbReference type="Pfam" id="PF00583">
    <property type="entry name" value="Acetyltransf_1"/>
    <property type="match status" value="1"/>
</dbReference>
<organism evidence="4 5">
    <name type="scientific">Levilactobacillus brevis</name>
    <name type="common">Lactobacillus brevis</name>
    <dbReference type="NCBI Taxonomy" id="1580"/>
    <lineage>
        <taxon>Bacteria</taxon>
        <taxon>Bacillati</taxon>
        <taxon>Bacillota</taxon>
        <taxon>Bacilli</taxon>
        <taxon>Lactobacillales</taxon>
        <taxon>Lactobacillaceae</taxon>
        <taxon>Levilactobacillus</taxon>
    </lineage>
</organism>
<dbReference type="PROSITE" id="PS51186">
    <property type="entry name" value="GNAT"/>
    <property type="match status" value="1"/>
</dbReference>
<dbReference type="EMBL" id="NVYO01000001">
    <property type="protein sequence ID" value="PBQ24337.1"/>
    <property type="molecule type" value="Genomic_DNA"/>
</dbReference>
<accession>A0A2A3TZX4</accession>
<dbReference type="InterPro" id="IPR050832">
    <property type="entry name" value="Bact_Acetyltransf"/>
</dbReference>
<dbReference type="AlphaFoldDB" id="A0A2A3TZX4"/>